<evidence type="ECO:0000256" key="4">
    <source>
        <dbReference type="ARBA" id="ARBA00022617"/>
    </source>
</evidence>
<keyword evidence="10 13" id="KW-0503">Monooxygenase</keyword>
<evidence type="ECO:0000256" key="8">
    <source>
        <dbReference type="ARBA" id="ARBA00023002"/>
    </source>
</evidence>
<name>A0A6P9DY47_PANGU</name>
<keyword evidence="15" id="KW-1185">Reference proteome</keyword>
<evidence type="ECO:0000256" key="14">
    <source>
        <dbReference type="SAM" id="Phobius"/>
    </source>
</evidence>
<evidence type="ECO:0000256" key="5">
    <source>
        <dbReference type="ARBA" id="ARBA00022723"/>
    </source>
</evidence>
<evidence type="ECO:0000256" key="13">
    <source>
        <dbReference type="RuleBase" id="RU000461"/>
    </source>
</evidence>
<dbReference type="InterPro" id="IPR036396">
    <property type="entry name" value="Cyt_P450_sf"/>
</dbReference>
<dbReference type="InterPro" id="IPR050182">
    <property type="entry name" value="Cytochrome_P450_fam2"/>
</dbReference>
<gene>
    <name evidence="16" type="primary">LOC117679538</name>
</gene>
<keyword evidence="11 14" id="KW-0472">Membrane</keyword>
<reference evidence="16" key="1">
    <citation type="submission" date="2025-08" db="UniProtKB">
        <authorList>
            <consortium name="RefSeq"/>
        </authorList>
    </citation>
    <scope>IDENTIFICATION</scope>
    <source>
        <tissue evidence="16">Blood</tissue>
    </source>
</reference>
<dbReference type="GO" id="GO:0020037">
    <property type="term" value="F:heme binding"/>
    <property type="evidence" value="ECO:0007669"/>
    <property type="project" value="InterPro"/>
</dbReference>
<comment type="subcellular location">
    <subcellularLocation>
        <location evidence="2">Microsome membrane</location>
    </subcellularLocation>
</comment>
<dbReference type="AlphaFoldDB" id="A0A6P9DY47"/>
<dbReference type="GeneID" id="117679538"/>
<keyword evidence="7" id="KW-0492">Microsome</keyword>
<proteinExistence type="inferred from homology"/>
<dbReference type="GO" id="GO:0006082">
    <property type="term" value="P:organic acid metabolic process"/>
    <property type="evidence" value="ECO:0007669"/>
    <property type="project" value="TreeGrafter"/>
</dbReference>
<comment type="similarity">
    <text evidence="3 13">Belongs to the cytochrome P450 family.</text>
</comment>
<dbReference type="GO" id="GO:0006805">
    <property type="term" value="P:xenobiotic metabolic process"/>
    <property type="evidence" value="ECO:0007669"/>
    <property type="project" value="TreeGrafter"/>
</dbReference>
<dbReference type="InterPro" id="IPR001128">
    <property type="entry name" value="Cyt_P450"/>
</dbReference>
<dbReference type="PANTHER" id="PTHR24300:SF291">
    <property type="entry name" value="CYTOCHROME P450 2W1"/>
    <property type="match status" value="1"/>
</dbReference>
<dbReference type="GO" id="GO:0005506">
    <property type="term" value="F:iron ion binding"/>
    <property type="evidence" value="ECO:0007669"/>
    <property type="project" value="InterPro"/>
</dbReference>
<keyword evidence="6" id="KW-0256">Endoplasmic reticulum</keyword>
<dbReference type="Pfam" id="PF00067">
    <property type="entry name" value="p450"/>
    <property type="match status" value="1"/>
</dbReference>
<feature type="binding site" description="axial binding residue" evidence="12">
    <location>
        <position position="463"/>
    </location>
    <ligand>
        <name>heme</name>
        <dbReference type="ChEBI" id="CHEBI:30413"/>
    </ligand>
    <ligandPart>
        <name>Fe</name>
        <dbReference type="ChEBI" id="CHEBI:18248"/>
    </ligandPart>
</feature>
<keyword evidence="8 13" id="KW-0560">Oxidoreductase</keyword>
<dbReference type="PRINTS" id="PR00385">
    <property type="entry name" value="P450"/>
</dbReference>
<evidence type="ECO:0000256" key="9">
    <source>
        <dbReference type="ARBA" id="ARBA00023004"/>
    </source>
</evidence>
<dbReference type="GO" id="GO:0016712">
    <property type="term" value="F:oxidoreductase activity, acting on paired donors, with incorporation or reduction of molecular oxygen, reduced flavin or flavoprotein as one donor, and incorporation of one atom of oxygen"/>
    <property type="evidence" value="ECO:0007669"/>
    <property type="project" value="TreeGrafter"/>
</dbReference>
<keyword evidence="4 12" id="KW-0349">Heme</keyword>
<dbReference type="PRINTS" id="PR00463">
    <property type="entry name" value="EP450I"/>
</dbReference>
<feature type="transmembrane region" description="Helical" evidence="14">
    <location>
        <begin position="26"/>
        <end position="50"/>
    </location>
</feature>
<sequence length="520" mass="59706">MLFLNLLHQSLSPFFIAKATVNMTPWISFLLNPTIIFSLVLLLLLAGLFLNNLHRSPRMPPGPIPLPIIGNLHLINIKRQDVSFMKLSKTYGPVFTFHLGLQKIVVLVGYEAVKEALLSKGNEFIDRPPIPIFLKIQHENGLFFSIGELWKNTRRFTLTTMRDLGMGTSLIEGKILEELSFLVERVNSFKGEPFALKTFAEAPTNITFTILFGERFDYADPTFTTLLRNISEVMSLLGDPALHLYNVYPFLGFLLKPHKMILKRIEETCAIIEKYMRDSKETLSRNQLQNYIDSMLFKQQQEGENGKKNSFHNPNIVASVLDLVMAGTETTATTLQWAALMMMKYPEIQRKVQQEIQRVVGSERLPVYEDRKQMPYTNAMIHEVQRFSSIVQHFPRCTAVDTHFRGYFIPKGTPVFPSLTSVLYDETQWETPYRFNPNHFLDAEGKFLKKDAFLPFSIGRRNCLGENLARMELFIFAVGLLQRFTFQAPPGMREEDLQLTTEPAFTRRPHSYSTCAVPTN</sequence>
<evidence type="ECO:0000256" key="1">
    <source>
        <dbReference type="ARBA" id="ARBA00001971"/>
    </source>
</evidence>
<dbReference type="GO" id="GO:0046222">
    <property type="term" value="P:aflatoxin metabolic process"/>
    <property type="evidence" value="ECO:0007669"/>
    <property type="project" value="UniProtKB-ARBA"/>
</dbReference>
<dbReference type="FunFam" id="1.10.630.10:FF:000010">
    <property type="entry name" value="cytochrome P450 2W1 isoform X2"/>
    <property type="match status" value="1"/>
</dbReference>
<protein>
    <submittedName>
        <fullName evidence="16">Cytochrome P450 2W1</fullName>
    </submittedName>
</protein>
<evidence type="ECO:0000256" key="10">
    <source>
        <dbReference type="ARBA" id="ARBA00023033"/>
    </source>
</evidence>
<evidence type="ECO:0000313" key="16">
    <source>
        <dbReference type="RefSeq" id="XP_034297441.1"/>
    </source>
</evidence>
<dbReference type="PANTHER" id="PTHR24300">
    <property type="entry name" value="CYTOCHROME P450 508A4-RELATED"/>
    <property type="match status" value="1"/>
</dbReference>
<dbReference type="GO" id="GO:0005737">
    <property type="term" value="C:cytoplasm"/>
    <property type="evidence" value="ECO:0007669"/>
    <property type="project" value="TreeGrafter"/>
</dbReference>
<evidence type="ECO:0000256" key="11">
    <source>
        <dbReference type="ARBA" id="ARBA00023136"/>
    </source>
</evidence>
<dbReference type="Proteomes" id="UP001652622">
    <property type="component" value="Unplaced"/>
</dbReference>
<dbReference type="OMA" id="FTMRPHP"/>
<evidence type="ECO:0000256" key="2">
    <source>
        <dbReference type="ARBA" id="ARBA00004524"/>
    </source>
</evidence>
<dbReference type="InterPro" id="IPR002401">
    <property type="entry name" value="Cyt_P450_E_grp-I"/>
</dbReference>
<dbReference type="KEGG" id="pgut:117679538"/>
<evidence type="ECO:0000256" key="6">
    <source>
        <dbReference type="ARBA" id="ARBA00022824"/>
    </source>
</evidence>
<dbReference type="InParanoid" id="A0A6P9DY47"/>
<evidence type="ECO:0000256" key="3">
    <source>
        <dbReference type="ARBA" id="ARBA00010617"/>
    </source>
</evidence>
<keyword evidence="14" id="KW-0812">Transmembrane</keyword>
<keyword evidence="9 12" id="KW-0408">Iron</keyword>
<dbReference type="RefSeq" id="XP_034297441.1">
    <property type="nucleotide sequence ID" value="XM_034441550.2"/>
</dbReference>
<evidence type="ECO:0000256" key="12">
    <source>
        <dbReference type="PIRSR" id="PIRSR602401-1"/>
    </source>
</evidence>
<organism evidence="15 16">
    <name type="scientific">Pantherophis guttatus</name>
    <name type="common">Corn snake</name>
    <name type="synonym">Elaphe guttata</name>
    <dbReference type="NCBI Taxonomy" id="94885"/>
    <lineage>
        <taxon>Eukaryota</taxon>
        <taxon>Metazoa</taxon>
        <taxon>Chordata</taxon>
        <taxon>Craniata</taxon>
        <taxon>Vertebrata</taxon>
        <taxon>Euteleostomi</taxon>
        <taxon>Lepidosauria</taxon>
        <taxon>Squamata</taxon>
        <taxon>Bifurcata</taxon>
        <taxon>Unidentata</taxon>
        <taxon>Episquamata</taxon>
        <taxon>Toxicofera</taxon>
        <taxon>Serpentes</taxon>
        <taxon>Colubroidea</taxon>
        <taxon>Colubridae</taxon>
        <taxon>Colubrinae</taxon>
        <taxon>Pantherophis</taxon>
    </lineage>
</organism>
<dbReference type="InterPro" id="IPR017972">
    <property type="entry name" value="Cyt_P450_CS"/>
</dbReference>
<dbReference type="Gene3D" id="1.10.630.10">
    <property type="entry name" value="Cytochrome P450"/>
    <property type="match status" value="1"/>
</dbReference>
<comment type="cofactor">
    <cofactor evidence="1 12">
        <name>heme</name>
        <dbReference type="ChEBI" id="CHEBI:30413"/>
    </cofactor>
</comment>
<keyword evidence="5 12" id="KW-0479">Metal-binding</keyword>
<accession>A0A6P9DY47</accession>
<keyword evidence="14" id="KW-1133">Transmembrane helix</keyword>
<evidence type="ECO:0000313" key="15">
    <source>
        <dbReference type="Proteomes" id="UP001652622"/>
    </source>
</evidence>
<dbReference type="SUPFAM" id="SSF48264">
    <property type="entry name" value="Cytochrome P450"/>
    <property type="match status" value="1"/>
</dbReference>
<dbReference type="PROSITE" id="PS00086">
    <property type="entry name" value="CYTOCHROME_P450"/>
    <property type="match status" value="1"/>
</dbReference>
<evidence type="ECO:0000256" key="7">
    <source>
        <dbReference type="ARBA" id="ARBA00022848"/>
    </source>
</evidence>